<reference evidence="2" key="1">
    <citation type="journal article" date="2014" name="Int. J. Syst. Evol. Microbiol.">
        <title>Complete genome sequence of Corynebacterium casei LMG S-19264T (=DSM 44701T), isolated from a smear-ripened cheese.</title>
        <authorList>
            <consortium name="US DOE Joint Genome Institute (JGI-PGF)"/>
            <person name="Walter F."/>
            <person name="Albersmeier A."/>
            <person name="Kalinowski J."/>
            <person name="Ruckert C."/>
        </authorList>
    </citation>
    <scope>NUCLEOTIDE SEQUENCE</scope>
    <source>
        <strain evidence="2">CGMCC 1.15360</strain>
    </source>
</reference>
<protein>
    <submittedName>
        <fullName evidence="2">Uncharacterized protein</fullName>
    </submittedName>
</protein>
<proteinExistence type="predicted"/>
<evidence type="ECO:0000313" key="2">
    <source>
        <dbReference type="EMBL" id="GGD73921.1"/>
    </source>
</evidence>
<dbReference type="RefSeq" id="WP_066777104.1">
    <property type="nucleotide sequence ID" value="NZ_BMIP01000005.1"/>
</dbReference>
<dbReference type="EMBL" id="BMIP01000005">
    <property type="protein sequence ID" value="GGD73921.1"/>
    <property type="molecule type" value="Genomic_DNA"/>
</dbReference>
<dbReference type="OrthoDB" id="7597104at2"/>
<evidence type="ECO:0000313" key="3">
    <source>
        <dbReference type="Proteomes" id="UP000612349"/>
    </source>
</evidence>
<feature type="region of interest" description="Disordered" evidence="1">
    <location>
        <begin position="1"/>
        <end position="26"/>
    </location>
</feature>
<dbReference type="AlphaFoldDB" id="A0A916Z2R6"/>
<dbReference type="Proteomes" id="UP000612349">
    <property type="component" value="Unassembled WGS sequence"/>
</dbReference>
<accession>A0A916Z2R6</accession>
<keyword evidence="3" id="KW-1185">Reference proteome</keyword>
<comment type="caution">
    <text evidence="2">The sequence shown here is derived from an EMBL/GenBank/DDBJ whole genome shotgun (WGS) entry which is preliminary data.</text>
</comment>
<evidence type="ECO:0000256" key="1">
    <source>
        <dbReference type="SAM" id="MobiDB-lite"/>
    </source>
</evidence>
<sequence>MATHYAKQQTGVADGTVIPPNKADGREVNAKRRSILASKVTGTAWASGDKVFLGKKPAGYKVTAIKLCTGTSLGTSTVSIGTADTADKYVATKTLTATDVPTMLGPKASTLDDTPGDEEDLYATVGTASIAAGTELTFDIECTGL</sequence>
<name>A0A916Z2R6_9SPHN</name>
<organism evidence="2 3">
    <name type="scientific">Croceicoccus mobilis</name>
    <dbReference type="NCBI Taxonomy" id="1703339"/>
    <lineage>
        <taxon>Bacteria</taxon>
        <taxon>Pseudomonadati</taxon>
        <taxon>Pseudomonadota</taxon>
        <taxon>Alphaproteobacteria</taxon>
        <taxon>Sphingomonadales</taxon>
        <taxon>Erythrobacteraceae</taxon>
        <taxon>Croceicoccus</taxon>
    </lineage>
</organism>
<gene>
    <name evidence="2" type="ORF">GCM10010990_24420</name>
</gene>
<reference evidence="2" key="2">
    <citation type="submission" date="2020-09" db="EMBL/GenBank/DDBJ databases">
        <authorList>
            <person name="Sun Q."/>
            <person name="Zhou Y."/>
        </authorList>
    </citation>
    <scope>NUCLEOTIDE SEQUENCE</scope>
    <source>
        <strain evidence="2">CGMCC 1.15360</strain>
    </source>
</reference>
<feature type="compositionally biased region" description="Polar residues" evidence="1">
    <location>
        <begin position="1"/>
        <end position="11"/>
    </location>
</feature>